<organism evidence="1 2">
    <name type="scientific">Fibrisoma limi BUZ 3</name>
    <dbReference type="NCBI Taxonomy" id="1185876"/>
    <lineage>
        <taxon>Bacteria</taxon>
        <taxon>Pseudomonadati</taxon>
        <taxon>Bacteroidota</taxon>
        <taxon>Cytophagia</taxon>
        <taxon>Cytophagales</taxon>
        <taxon>Spirosomataceae</taxon>
        <taxon>Fibrisoma</taxon>
    </lineage>
</organism>
<comment type="caution">
    <text evidence="1">The sequence shown here is derived from an EMBL/GenBank/DDBJ whole genome shotgun (WGS) entry which is preliminary data.</text>
</comment>
<accession>I2GRV4</accession>
<evidence type="ECO:0000313" key="2">
    <source>
        <dbReference type="Proteomes" id="UP000009309"/>
    </source>
</evidence>
<gene>
    <name evidence="1" type="ORF">BN8_06012</name>
</gene>
<keyword evidence="2" id="KW-1185">Reference proteome</keyword>
<evidence type="ECO:0000313" key="1">
    <source>
        <dbReference type="EMBL" id="CCH56632.1"/>
    </source>
</evidence>
<name>I2GRV4_9BACT</name>
<reference evidence="1 2" key="1">
    <citation type="journal article" date="2012" name="J. Bacteriol.">
        <title>Genome Sequence of the Filamentous Bacterium Fibrisoma limi BUZ 3T.</title>
        <authorList>
            <person name="Filippini M."/>
            <person name="Qi W."/>
            <person name="Jaenicke S."/>
            <person name="Goesmann A."/>
            <person name="Smits T.H."/>
            <person name="Bagheri H.C."/>
        </authorList>
    </citation>
    <scope>NUCLEOTIDE SEQUENCE [LARGE SCALE GENOMIC DNA]</scope>
    <source>
        <strain evidence="2">BUZ 3T</strain>
    </source>
</reference>
<dbReference type="AlphaFoldDB" id="I2GRV4"/>
<proteinExistence type="predicted"/>
<protein>
    <submittedName>
        <fullName evidence="1">Uncharacterized protein</fullName>
    </submittedName>
</protein>
<dbReference type="EMBL" id="CAIT01000009">
    <property type="protein sequence ID" value="CCH56632.1"/>
    <property type="molecule type" value="Genomic_DNA"/>
</dbReference>
<sequence length="31" mass="3893">MYWVNERIRMKWFGKKDPALELKKQPEEELV</sequence>
<dbReference type="Proteomes" id="UP000009309">
    <property type="component" value="Unassembled WGS sequence"/>
</dbReference>